<reference evidence="2 4" key="2">
    <citation type="submission" date="2023-03" db="EMBL/GenBank/DDBJ databases">
        <title>Bacillus Genome Sequencing.</title>
        <authorList>
            <person name="Dunlap C."/>
        </authorList>
    </citation>
    <scope>NUCLEOTIDE SEQUENCE [LARGE SCALE GENOMIC DNA]</scope>
    <source>
        <strain evidence="2 4">NRS-38</strain>
    </source>
</reference>
<dbReference type="Proteomes" id="UP001213979">
    <property type="component" value="Unassembled WGS sequence"/>
</dbReference>
<organism evidence="2 4">
    <name type="scientific">Anoxybacteroides rupiense</name>
    <dbReference type="NCBI Taxonomy" id="311460"/>
    <lineage>
        <taxon>Bacteria</taxon>
        <taxon>Bacillati</taxon>
        <taxon>Bacillota</taxon>
        <taxon>Bacilli</taxon>
        <taxon>Bacillales</taxon>
        <taxon>Anoxybacillaceae</taxon>
        <taxon>Anoxybacteroides</taxon>
    </lineage>
</organism>
<dbReference type="EMBL" id="JAQOTG010000001">
    <property type="protein sequence ID" value="MDE8562416.1"/>
    <property type="molecule type" value="Genomic_DNA"/>
</dbReference>
<evidence type="ECO:0000313" key="2">
    <source>
        <dbReference type="EMBL" id="MED5052043.1"/>
    </source>
</evidence>
<accession>A0ABD5IV27</accession>
<proteinExistence type="predicted"/>
<dbReference type="EMBL" id="JARTLI010000013">
    <property type="protein sequence ID" value="MED5052043.1"/>
    <property type="molecule type" value="Genomic_DNA"/>
</dbReference>
<sequence length="238" mass="26063">MRDVLFLPLYENEELVIAADGSAAIGLKELDLVCASYETVSYFAARVALMEALCVGAEPLAAVLQNFNGDESWGALCAGVRQALLELSLSLPLVGSTESNFTTQQSAFGITVVGKVQNKQKRMGITPRHAKFAVIGEPLVGDEVLKKQDRLLPLPLFRQLLSRSEIFELVPIGSKGIWYELQQLLNDNGLTASSCYCPLPLHASAGPATSLLISFQPEMEEAIRKMTNRYFFPIEIVQ</sequence>
<protein>
    <submittedName>
        <fullName evidence="2">ATPase</fullName>
    </submittedName>
</protein>
<dbReference type="AlphaFoldDB" id="A0ABD5IV27"/>
<comment type="caution">
    <text evidence="2">The sequence shown here is derived from an EMBL/GenBank/DDBJ whole genome shotgun (WGS) entry which is preliminary data.</text>
</comment>
<dbReference type="Proteomes" id="UP001339962">
    <property type="component" value="Unassembled WGS sequence"/>
</dbReference>
<keyword evidence="3" id="KW-1185">Reference proteome</keyword>
<evidence type="ECO:0000313" key="1">
    <source>
        <dbReference type="EMBL" id="MDE8562416.1"/>
    </source>
</evidence>
<evidence type="ECO:0000313" key="3">
    <source>
        <dbReference type="Proteomes" id="UP001213979"/>
    </source>
</evidence>
<dbReference type="RefSeq" id="WP_044742209.1">
    <property type="nucleotide sequence ID" value="NZ_JAHSSG010000008.1"/>
</dbReference>
<name>A0ABD5IV27_9BACL</name>
<reference evidence="1 3" key="1">
    <citation type="submission" date="2023-01" db="EMBL/GenBank/DDBJ databases">
        <title>Genome-based reclassification of Anoxybacillus geothermalis as a later heterotypic synonym of Anoxybacillus rupiensis.</title>
        <authorList>
            <person name="Inan Bektas K."/>
            <person name="Canakci S."/>
            <person name="Belduz A.A."/>
            <person name="Guler H.H."/>
        </authorList>
    </citation>
    <scope>NUCLEOTIDE SEQUENCE [LARGE SCALE GENOMIC DNA]</scope>
    <source>
        <strain evidence="1 3">DSM 17127</strain>
    </source>
</reference>
<gene>
    <name evidence="2" type="ORF">P9850_09285</name>
    <name evidence="1" type="ORF">PNH38_00805</name>
</gene>
<evidence type="ECO:0000313" key="4">
    <source>
        <dbReference type="Proteomes" id="UP001339962"/>
    </source>
</evidence>